<proteinExistence type="predicted"/>
<name>A0A6I6D5H3_9GAMM</name>
<dbReference type="PANTHER" id="PTHR42935">
    <property type="entry name" value="SLR0930 PROTEIN"/>
    <property type="match status" value="1"/>
</dbReference>
<dbReference type="SMART" id="SM00382">
    <property type="entry name" value="AAA"/>
    <property type="match status" value="1"/>
</dbReference>
<dbReference type="AlphaFoldDB" id="A0A6I6D5H3"/>
<dbReference type="EMBL" id="CP046415">
    <property type="protein sequence ID" value="QGT78744.1"/>
    <property type="molecule type" value="Genomic_DNA"/>
</dbReference>
<dbReference type="InterPro" id="IPR027417">
    <property type="entry name" value="P-loop_NTPase"/>
</dbReference>
<protein>
    <submittedName>
        <fullName evidence="2">DUF815 domain-containing protein</fullName>
    </submittedName>
</protein>
<dbReference type="InterPro" id="IPR003593">
    <property type="entry name" value="AAA+_ATPase"/>
</dbReference>
<organism evidence="2 3">
    <name type="scientific">Guyparkeria halophila</name>
    <dbReference type="NCBI Taxonomy" id="47960"/>
    <lineage>
        <taxon>Bacteria</taxon>
        <taxon>Pseudomonadati</taxon>
        <taxon>Pseudomonadota</taxon>
        <taxon>Gammaproteobacteria</taxon>
        <taxon>Chromatiales</taxon>
        <taxon>Thioalkalibacteraceae</taxon>
        <taxon>Guyparkeria</taxon>
    </lineage>
</organism>
<dbReference type="RefSeq" id="WP_156574270.1">
    <property type="nucleotide sequence ID" value="NZ_CP046415.1"/>
</dbReference>
<feature type="domain" description="AAA+ ATPase" evidence="1">
    <location>
        <begin position="57"/>
        <end position="183"/>
    </location>
</feature>
<dbReference type="Pfam" id="PF05673">
    <property type="entry name" value="DUF815"/>
    <property type="match status" value="1"/>
</dbReference>
<evidence type="ECO:0000313" key="3">
    <source>
        <dbReference type="Proteomes" id="UP000427716"/>
    </source>
</evidence>
<evidence type="ECO:0000313" key="2">
    <source>
        <dbReference type="EMBL" id="QGT78744.1"/>
    </source>
</evidence>
<accession>A0A6I6D5H3</accession>
<dbReference type="PANTHER" id="PTHR42935:SF1">
    <property type="entry name" value="SLR0930 PROTEIN"/>
    <property type="match status" value="1"/>
</dbReference>
<dbReference type="KEGG" id="ghl:GM160_07440"/>
<reference evidence="2 3" key="1">
    <citation type="submission" date="2019-11" db="EMBL/GenBank/DDBJ databases">
        <authorList>
            <person name="Zhang J."/>
            <person name="Sun C."/>
        </authorList>
    </citation>
    <scope>NUCLEOTIDE SEQUENCE [LARGE SCALE GENOMIC DNA]</scope>
    <source>
        <strain evidence="3">sp2</strain>
    </source>
</reference>
<evidence type="ECO:0000259" key="1">
    <source>
        <dbReference type="SMART" id="SM00382"/>
    </source>
</evidence>
<keyword evidence="3" id="KW-1185">Reference proteome</keyword>
<sequence length="252" mass="28887">MSEIDWHNTHAAIWRAGSQRLRPVHRVDPVVPEKLLGVERQKQALMENTRRFLHGRGANHALLWGSRGTGKSSLIKAMLNAYGDQGLRMIEVDADDLGDLPEIIDPLLDLPQRFVVFCDDLSFEQGDSRYKGLKRVLEGSLELPPENVVVYASSNRRHLLPEQASDNDGARVVDTELHHRDAVEEKISLSDRFGLWLSFYPISQPEYLEIVDFYFRDWTGDRDELHAEAIKFAQTRGVRSGRVARQFFNHWG</sequence>
<dbReference type="SUPFAM" id="SSF52540">
    <property type="entry name" value="P-loop containing nucleoside triphosphate hydrolases"/>
    <property type="match status" value="1"/>
</dbReference>
<gene>
    <name evidence="2" type="ORF">GM160_07440</name>
</gene>
<dbReference type="Proteomes" id="UP000427716">
    <property type="component" value="Chromosome"/>
</dbReference>
<dbReference type="Gene3D" id="3.40.50.300">
    <property type="entry name" value="P-loop containing nucleotide triphosphate hydrolases"/>
    <property type="match status" value="1"/>
</dbReference>
<dbReference type="InterPro" id="IPR008533">
    <property type="entry name" value="DUF815"/>
</dbReference>